<dbReference type="OrthoDB" id="3898179at2759"/>
<feature type="compositionally biased region" description="Basic and acidic residues" evidence="1">
    <location>
        <begin position="482"/>
        <end position="491"/>
    </location>
</feature>
<dbReference type="InterPro" id="IPR013078">
    <property type="entry name" value="His_Pase_superF_clade-1"/>
</dbReference>
<reference evidence="2 3" key="1">
    <citation type="journal article" date="2015" name="Genome Announc.">
        <title>Draft Genome Sequence and Gene Annotation of the Entomopathogenic Fungus Verticillium hemipterigenum.</title>
        <authorList>
            <person name="Horn F."/>
            <person name="Habel A."/>
            <person name="Scharf D.H."/>
            <person name="Dworschak J."/>
            <person name="Brakhage A.A."/>
            <person name="Guthke R."/>
            <person name="Hertweck C."/>
            <person name="Linde J."/>
        </authorList>
    </citation>
    <scope>NUCLEOTIDE SEQUENCE [LARGE SCALE GENOMIC DNA]</scope>
</reference>
<dbReference type="Proteomes" id="UP000039046">
    <property type="component" value="Unassembled WGS sequence"/>
</dbReference>
<dbReference type="AlphaFoldDB" id="A0A0A1TB48"/>
<accession>A0A0A1TB48</accession>
<dbReference type="InterPro" id="IPR051710">
    <property type="entry name" value="Phosphatase_SH3-domain"/>
</dbReference>
<protein>
    <recommendedName>
        <fullName evidence="4">Phosphoglycerate mutase</fullName>
    </recommendedName>
</protein>
<feature type="region of interest" description="Disordered" evidence="1">
    <location>
        <begin position="175"/>
        <end position="211"/>
    </location>
</feature>
<dbReference type="SMART" id="SM00855">
    <property type="entry name" value="PGAM"/>
    <property type="match status" value="1"/>
</dbReference>
<dbReference type="EMBL" id="CDHN01000002">
    <property type="protein sequence ID" value="CEJ84238.1"/>
    <property type="molecule type" value="Genomic_DNA"/>
</dbReference>
<dbReference type="HOGENOM" id="CLU_018502_0_0_1"/>
<feature type="region of interest" description="Disordered" evidence="1">
    <location>
        <begin position="409"/>
        <end position="451"/>
    </location>
</feature>
<evidence type="ECO:0008006" key="4">
    <source>
        <dbReference type="Google" id="ProtNLM"/>
    </source>
</evidence>
<feature type="compositionally biased region" description="Polar residues" evidence="1">
    <location>
        <begin position="497"/>
        <end position="528"/>
    </location>
</feature>
<feature type="region of interest" description="Disordered" evidence="1">
    <location>
        <begin position="556"/>
        <end position="587"/>
    </location>
</feature>
<organism evidence="2 3">
    <name type="scientific">[Torrubiella] hemipterigena</name>
    <dbReference type="NCBI Taxonomy" id="1531966"/>
    <lineage>
        <taxon>Eukaryota</taxon>
        <taxon>Fungi</taxon>
        <taxon>Dikarya</taxon>
        <taxon>Ascomycota</taxon>
        <taxon>Pezizomycotina</taxon>
        <taxon>Sordariomycetes</taxon>
        <taxon>Hypocreomycetidae</taxon>
        <taxon>Hypocreales</taxon>
        <taxon>Clavicipitaceae</taxon>
        <taxon>Clavicipitaceae incertae sedis</taxon>
        <taxon>'Torrubiella' clade</taxon>
    </lineage>
</organism>
<evidence type="ECO:0000313" key="3">
    <source>
        <dbReference type="Proteomes" id="UP000039046"/>
    </source>
</evidence>
<dbReference type="SUPFAM" id="SSF53254">
    <property type="entry name" value="Phosphoglycerate mutase-like"/>
    <property type="match status" value="1"/>
</dbReference>
<keyword evidence="3" id="KW-1185">Reference proteome</keyword>
<feature type="compositionally biased region" description="Polar residues" evidence="1">
    <location>
        <begin position="190"/>
        <end position="211"/>
    </location>
</feature>
<feature type="region of interest" description="Disordered" evidence="1">
    <location>
        <begin position="471"/>
        <end position="532"/>
    </location>
</feature>
<feature type="compositionally biased region" description="Polar residues" evidence="1">
    <location>
        <begin position="442"/>
        <end position="451"/>
    </location>
</feature>
<dbReference type="InterPro" id="IPR029033">
    <property type="entry name" value="His_PPase_superfam"/>
</dbReference>
<gene>
    <name evidence="2" type="ORF">VHEMI03420</name>
</gene>
<dbReference type="STRING" id="1531966.A0A0A1TB48"/>
<evidence type="ECO:0000256" key="1">
    <source>
        <dbReference type="SAM" id="MobiDB-lite"/>
    </source>
</evidence>
<dbReference type="PANTHER" id="PTHR16469">
    <property type="entry name" value="UBIQUITIN-ASSOCIATED AND SH3 DOMAIN-CONTAINING BA-RELATED"/>
    <property type="match status" value="1"/>
</dbReference>
<name>A0A0A1TB48_9HYPO</name>
<dbReference type="Gene3D" id="3.40.50.1240">
    <property type="entry name" value="Phosphoglycerate mutase-like"/>
    <property type="match status" value="2"/>
</dbReference>
<feature type="compositionally biased region" description="Polar residues" evidence="1">
    <location>
        <begin position="409"/>
        <end position="434"/>
    </location>
</feature>
<evidence type="ECO:0000313" key="2">
    <source>
        <dbReference type="EMBL" id="CEJ84238.1"/>
    </source>
</evidence>
<sequence>MGGPPSHIFLVRHGNRLDAADKQWHLSSPTPYDTPITYSGFLQARAVGNQIINLLEQTKLEEEVRNGETRRKRFKVIIHSSPFLRCVQTSVGISSGLAQTTHDSIYKSSDIIVPPFTPAGKSPAHRTALLRIDSFLGEWLSPEYFELITPPPGPALMLGGAKAELLRREDYSMYTETTADEQPAPRLSRSLWQGSPSASPTVTPLPNSESEGALNVSSLAAALPVERRKGYAPPRPIQPAQGSGKIPEGFVAHARDACTTVDYQWDSMREPLDFGDGGKFGEEWAAMHKRFRLGLRKLVNWYATNEAADNMVTSVGATESCSNESGSVVEEEDVETVLVLVSHGAGCNALMGAITHQPVLMDVATASLSMAVTKPDLDYKKLLETAKATDPSVDYVTVDQIYQMRMSASTEHLQSTSSTPLSGRSGRSASTANGTRPLPSSRGRTATFTNSGTVIGPFVATDYFSLASRSISASASGPPPTLRKEASERSLRGASEMSDSVSQTTSNGERPTSSGLWAPSTPSQSTSEPAPAPVTAESIFASSALKKQSSLFSDNNEDKHAFGGGMFPDFDNARFQPAAPSKPTEPAPAAPFFTFGGSLVPSATFPSSPMLAGPIRVQTDLTDDVVVEEVSVTPLGNGLGGFWGQPPPASETEPIRDMSHTKRRWTMNESV</sequence>
<dbReference type="PANTHER" id="PTHR16469:SF27">
    <property type="entry name" value="UBIQUITIN-ASSOCIATED AND SH3 DOMAIN-CONTAINING BA-RELATED"/>
    <property type="match status" value="1"/>
</dbReference>
<proteinExistence type="predicted"/>